<accession>A0A067QUC8</accession>
<dbReference type="SMART" id="SM00292">
    <property type="entry name" value="BRCT"/>
    <property type="match status" value="1"/>
</dbReference>
<keyword evidence="14" id="KW-1185">Reference proteome</keyword>
<feature type="region of interest" description="Disordered" evidence="10">
    <location>
        <begin position="349"/>
        <end position="411"/>
    </location>
</feature>
<dbReference type="Pfam" id="PF03031">
    <property type="entry name" value="NIF"/>
    <property type="match status" value="1"/>
</dbReference>
<dbReference type="AlphaFoldDB" id="A0A067QUC8"/>
<dbReference type="CDD" id="cd17729">
    <property type="entry name" value="BRCT_CTDP1"/>
    <property type="match status" value="1"/>
</dbReference>
<feature type="domain" description="FCP1 homology" evidence="12">
    <location>
        <begin position="153"/>
        <end position="317"/>
    </location>
</feature>
<dbReference type="Pfam" id="PF26077">
    <property type="entry name" value="BSH_Fcp1"/>
    <property type="match status" value="1"/>
</dbReference>
<dbReference type="SUPFAM" id="SSF52113">
    <property type="entry name" value="BRCT domain"/>
    <property type="match status" value="1"/>
</dbReference>
<feature type="compositionally biased region" description="Acidic residues" evidence="10">
    <location>
        <begin position="824"/>
        <end position="844"/>
    </location>
</feature>
<dbReference type="InterPro" id="IPR023214">
    <property type="entry name" value="HAD_sf"/>
</dbReference>
<feature type="region of interest" description="Disordered" evidence="10">
    <location>
        <begin position="451"/>
        <end position="471"/>
    </location>
</feature>
<evidence type="ECO:0000313" key="14">
    <source>
        <dbReference type="Proteomes" id="UP000027135"/>
    </source>
</evidence>
<dbReference type="NCBIfam" id="TIGR02250">
    <property type="entry name" value="FCP1_euk"/>
    <property type="match status" value="1"/>
</dbReference>
<evidence type="ECO:0000256" key="3">
    <source>
        <dbReference type="ARBA" id="ARBA00022801"/>
    </source>
</evidence>
<sequence length="862" mass="95262">MKILAAMCPLPVNMGAKAVEIVLPTGKSAKILKWKVKEGTVVSVGRVILLYDINHNNGEEEQKKLKANQVGTVRKLLAKEGEIVHPGDVLLQLEECTHPTVMKDMCAECGADLRKEDHTLRNASIPMVHSIPELKVSKEQAQILGKADEERLLRDRKLVLLVDLDQTLIHTTNDNIPANLKDVYHFQLYGTGSPWYHTRLRPGTQHFLSQISQYYELHICTFGARNYAHMIAMFLDPDGKFFSHRILSRDECFNSNSKTANLTALFPCGDNLVCIIDDREDVWNFAPNLVHVKPYHFFQHTGDINAPPGLAKCENDEKEGFDFTKISDSIEQNSVQSEVKENGELKAYDGKCRTHGGESEREEGELSEDSRLGSGDSSNSCVKKKTDMFKSSTESDSKKGEKETKNCGDAEQETRFVRDLLKDDVSRDSEVAVNSQEGDTVVSSDLTCGLELSDEGDASQTKPTSLEDAGETKEVGVVAKIGSEETEKYEQVVESGVKAQNCGEGNGVVVTDASGGDGKGGGDDDLVEVEDGDDYLMYLEEILKTVHKAFYDLYDELNGDVPDLKSVIPYVRRKVLSGTSLVFSGLVPTHTPLEKSRAYLVARSMGALVMQDLTPETTHLVAVRPGTAKVNSARRVARNAIIVTPDWLWCCGERWEKVDERLFPLLRGGAANRHPPPHCGSPEHIPTHQQPGVRRRTPSGRFMDTINPLMSFSSEDIANMDREVEDIFNESESEGEPDKTVAQLDEVQKIQVWNVQESADESSSSSADTLSGEHPHGWGESGPTKRKRPTSGTGSESDNEEDDEEDDMPSTKFRRGEVLPSDLEFGDDDSCGSDEPADEIDDGDWNMMGAALEREFLSGDGN</sequence>
<keyword evidence="3 9" id="KW-0378">Hydrolase</keyword>
<dbReference type="GO" id="GO:0008420">
    <property type="term" value="F:RNA polymerase II CTD heptapeptide repeat phosphatase activity"/>
    <property type="evidence" value="ECO:0007669"/>
    <property type="project" value="UniProtKB-UniRule"/>
</dbReference>
<dbReference type="Pfam" id="PF00533">
    <property type="entry name" value="BRCT"/>
    <property type="match status" value="1"/>
</dbReference>
<evidence type="ECO:0000256" key="9">
    <source>
        <dbReference type="RuleBase" id="RU366066"/>
    </source>
</evidence>
<dbReference type="Gene3D" id="3.40.50.1000">
    <property type="entry name" value="HAD superfamily/HAD-like"/>
    <property type="match status" value="1"/>
</dbReference>
<name>A0A067QUC8_ZOONE</name>
<feature type="compositionally biased region" description="Basic and acidic residues" evidence="10">
    <location>
        <begin position="384"/>
        <end position="411"/>
    </location>
</feature>
<keyword evidence="4" id="KW-0904">Protein phosphatase</keyword>
<dbReference type="CDD" id="cd06849">
    <property type="entry name" value="lipoyl_domain"/>
    <property type="match status" value="1"/>
</dbReference>
<dbReference type="GO" id="GO:0005634">
    <property type="term" value="C:nucleus"/>
    <property type="evidence" value="ECO:0007669"/>
    <property type="project" value="UniProtKB-SubCell"/>
</dbReference>
<feature type="region of interest" description="Disordered" evidence="10">
    <location>
        <begin position="673"/>
        <end position="699"/>
    </location>
</feature>
<dbReference type="InterPro" id="IPR039189">
    <property type="entry name" value="Fcp1"/>
</dbReference>
<evidence type="ECO:0000256" key="2">
    <source>
        <dbReference type="ARBA" id="ARBA00013081"/>
    </source>
</evidence>
<dbReference type="EC" id="3.1.3.16" evidence="2 9"/>
<dbReference type="FunCoup" id="A0A067QUC8">
    <property type="interactions" value="1009"/>
</dbReference>
<protein>
    <recommendedName>
        <fullName evidence="6 9">RNA polymerase II subunit A C-terminal domain phosphatase</fullName>
        <ecNumber evidence="2 9">3.1.3.16</ecNumber>
    </recommendedName>
</protein>
<gene>
    <name evidence="13" type="ORF">L798_00991</name>
</gene>
<comment type="function">
    <text evidence="9">This promotes the activity of RNA polymerase II.</text>
</comment>
<organism evidence="13 14">
    <name type="scientific">Zootermopsis nevadensis</name>
    <name type="common">Dampwood termite</name>
    <dbReference type="NCBI Taxonomy" id="136037"/>
    <lineage>
        <taxon>Eukaryota</taxon>
        <taxon>Metazoa</taxon>
        <taxon>Ecdysozoa</taxon>
        <taxon>Arthropoda</taxon>
        <taxon>Hexapoda</taxon>
        <taxon>Insecta</taxon>
        <taxon>Pterygota</taxon>
        <taxon>Neoptera</taxon>
        <taxon>Polyneoptera</taxon>
        <taxon>Dictyoptera</taxon>
        <taxon>Blattodea</taxon>
        <taxon>Blattoidea</taxon>
        <taxon>Termitoidae</taxon>
        <taxon>Termopsidae</taxon>
        <taxon>Zootermopsis</taxon>
    </lineage>
</organism>
<dbReference type="FunFam" id="3.40.50.1000:FF:000040">
    <property type="entry name" value="RNA polymerase II subunit A C-terminal domain phosphatase"/>
    <property type="match status" value="1"/>
</dbReference>
<dbReference type="PANTHER" id="PTHR23081">
    <property type="entry name" value="RNA POLYMERASE II CTD PHOSPHATASE"/>
    <property type="match status" value="1"/>
</dbReference>
<dbReference type="SMART" id="SM00577">
    <property type="entry name" value="CPDc"/>
    <property type="match status" value="1"/>
</dbReference>
<dbReference type="InterPro" id="IPR011053">
    <property type="entry name" value="Single_hybrid_motif"/>
</dbReference>
<dbReference type="InterPro" id="IPR004274">
    <property type="entry name" value="FCP1_dom"/>
</dbReference>
<dbReference type="PANTHER" id="PTHR23081:SF36">
    <property type="entry name" value="RNA POLYMERASE II SUBUNIT A C-TERMINAL DOMAIN PHOSPHATASE"/>
    <property type="match status" value="1"/>
</dbReference>
<dbReference type="InParanoid" id="A0A067QUC8"/>
<dbReference type="OMA" id="FMDTINP"/>
<feature type="domain" description="BRCT" evidence="11">
    <location>
        <begin position="571"/>
        <end position="665"/>
    </location>
</feature>
<dbReference type="SUPFAM" id="SSF56784">
    <property type="entry name" value="HAD-like"/>
    <property type="match status" value="1"/>
</dbReference>
<dbReference type="PROSITE" id="PS50969">
    <property type="entry name" value="FCP1"/>
    <property type="match status" value="1"/>
</dbReference>
<dbReference type="Proteomes" id="UP000027135">
    <property type="component" value="Unassembled WGS sequence"/>
</dbReference>
<dbReference type="InterPro" id="IPR036420">
    <property type="entry name" value="BRCT_dom_sf"/>
</dbReference>
<feature type="compositionally biased region" description="Acidic residues" evidence="10">
    <location>
        <begin position="797"/>
        <end position="808"/>
    </location>
</feature>
<feature type="compositionally biased region" description="Basic and acidic residues" evidence="10">
    <location>
        <begin position="349"/>
        <end position="359"/>
    </location>
</feature>
<evidence type="ECO:0000259" key="11">
    <source>
        <dbReference type="PROSITE" id="PS50172"/>
    </source>
</evidence>
<comment type="subcellular location">
    <subcellularLocation>
        <location evidence="1 9">Nucleus</location>
    </subcellularLocation>
</comment>
<evidence type="ECO:0000259" key="12">
    <source>
        <dbReference type="PROSITE" id="PS50969"/>
    </source>
</evidence>
<comment type="catalytic activity">
    <reaction evidence="8 9">
        <text>O-phospho-L-threonyl-[protein] + H2O = L-threonyl-[protein] + phosphate</text>
        <dbReference type="Rhea" id="RHEA:47004"/>
        <dbReference type="Rhea" id="RHEA-COMP:11060"/>
        <dbReference type="Rhea" id="RHEA-COMP:11605"/>
        <dbReference type="ChEBI" id="CHEBI:15377"/>
        <dbReference type="ChEBI" id="CHEBI:30013"/>
        <dbReference type="ChEBI" id="CHEBI:43474"/>
        <dbReference type="ChEBI" id="CHEBI:61977"/>
        <dbReference type="EC" id="3.1.3.16"/>
    </reaction>
</comment>
<dbReference type="SUPFAM" id="SSF51230">
    <property type="entry name" value="Single hybrid motif"/>
    <property type="match status" value="1"/>
</dbReference>
<evidence type="ECO:0000256" key="10">
    <source>
        <dbReference type="SAM" id="MobiDB-lite"/>
    </source>
</evidence>
<evidence type="ECO:0000256" key="8">
    <source>
        <dbReference type="ARBA" id="ARBA00048336"/>
    </source>
</evidence>
<dbReference type="InterPro" id="IPR011947">
    <property type="entry name" value="FCP1_euk"/>
</dbReference>
<dbReference type="FunFam" id="3.40.50.10190:FF:000007">
    <property type="entry name" value="RNA polymerase II subunit A C-terminal domain phosphatase"/>
    <property type="match status" value="1"/>
</dbReference>
<comment type="catalytic activity">
    <reaction evidence="7 9">
        <text>O-phospho-L-seryl-[protein] + H2O = L-seryl-[protein] + phosphate</text>
        <dbReference type="Rhea" id="RHEA:20629"/>
        <dbReference type="Rhea" id="RHEA-COMP:9863"/>
        <dbReference type="Rhea" id="RHEA-COMP:11604"/>
        <dbReference type="ChEBI" id="CHEBI:15377"/>
        <dbReference type="ChEBI" id="CHEBI:29999"/>
        <dbReference type="ChEBI" id="CHEBI:43474"/>
        <dbReference type="ChEBI" id="CHEBI:83421"/>
        <dbReference type="EC" id="3.1.3.16"/>
    </reaction>
</comment>
<dbReference type="Gene3D" id="2.40.50.100">
    <property type="match status" value="1"/>
</dbReference>
<dbReference type="STRING" id="136037.A0A067QUC8"/>
<dbReference type="InterPro" id="IPR036412">
    <property type="entry name" value="HAD-like_sf"/>
</dbReference>
<evidence type="ECO:0000256" key="5">
    <source>
        <dbReference type="ARBA" id="ARBA00023242"/>
    </source>
</evidence>
<dbReference type="EMBL" id="KK853253">
    <property type="protein sequence ID" value="KDR09310.1"/>
    <property type="molecule type" value="Genomic_DNA"/>
</dbReference>
<evidence type="ECO:0000256" key="4">
    <source>
        <dbReference type="ARBA" id="ARBA00022912"/>
    </source>
</evidence>
<dbReference type="InterPro" id="IPR058785">
    <property type="entry name" value="BSH_FCP1"/>
</dbReference>
<feature type="region of interest" description="Disordered" evidence="10">
    <location>
        <begin position="756"/>
        <end position="845"/>
    </location>
</feature>
<dbReference type="Gene3D" id="3.40.50.10190">
    <property type="entry name" value="BRCT domain"/>
    <property type="match status" value="1"/>
</dbReference>
<evidence type="ECO:0000313" key="13">
    <source>
        <dbReference type="EMBL" id="KDR09310.1"/>
    </source>
</evidence>
<evidence type="ECO:0000256" key="7">
    <source>
        <dbReference type="ARBA" id="ARBA00047761"/>
    </source>
</evidence>
<evidence type="ECO:0000256" key="1">
    <source>
        <dbReference type="ARBA" id="ARBA00004123"/>
    </source>
</evidence>
<dbReference type="CDD" id="cd07521">
    <property type="entry name" value="HAD_FCP1-like"/>
    <property type="match status" value="1"/>
</dbReference>
<proteinExistence type="predicted"/>
<dbReference type="eggNOG" id="KOG0323">
    <property type="taxonomic scope" value="Eukaryota"/>
</dbReference>
<dbReference type="PROSITE" id="PS50172">
    <property type="entry name" value="BRCT"/>
    <property type="match status" value="1"/>
</dbReference>
<dbReference type="InterPro" id="IPR001357">
    <property type="entry name" value="BRCT_dom"/>
</dbReference>
<reference evidence="13 14" key="1">
    <citation type="journal article" date="2014" name="Nat. Commun.">
        <title>Molecular traces of alternative social organization in a termite genome.</title>
        <authorList>
            <person name="Terrapon N."/>
            <person name="Li C."/>
            <person name="Robertson H.M."/>
            <person name="Ji L."/>
            <person name="Meng X."/>
            <person name="Booth W."/>
            <person name="Chen Z."/>
            <person name="Childers C.P."/>
            <person name="Glastad K.M."/>
            <person name="Gokhale K."/>
            <person name="Gowin J."/>
            <person name="Gronenberg W."/>
            <person name="Hermansen R.A."/>
            <person name="Hu H."/>
            <person name="Hunt B.G."/>
            <person name="Huylmans A.K."/>
            <person name="Khalil S.M."/>
            <person name="Mitchell R.D."/>
            <person name="Munoz-Torres M.C."/>
            <person name="Mustard J.A."/>
            <person name="Pan H."/>
            <person name="Reese J.T."/>
            <person name="Scharf M.E."/>
            <person name="Sun F."/>
            <person name="Vogel H."/>
            <person name="Xiao J."/>
            <person name="Yang W."/>
            <person name="Yang Z."/>
            <person name="Yang Z."/>
            <person name="Zhou J."/>
            <person name="Zhu J."/>
            <person name="Brent C.S."/>
            <person name="Elsik C.G."/>
            <person name="Goodisman M.A."/>
            <person name="Liberles D.A."/>
            <person name="Roe R.M."/>
            <person name="Vargo E.L."/>
            <person name="Vilcinskas A."/>
            <person name="Wang J."/>
            <person name="Bornberg-Bauer E."/>
            <person name="Korb J."/>
            <person name="Zhang G."/>
            <person name="Liebig J."/>
        </authorList>
    </citation>
    <scope>NUCLEOTIDE SEQUENCE [LARGE SCALE GENOMIC DNA]</scope>
    <source>
        <tissue evidence="13">Whole organism</tissue>
    </source>
</reference>
<evidence type="ECO:0000256" key="6">
    <source>
        <dbReference type="ARBA" id="ARBA00040602"/>
    </source>
</evidence>
<keyword evidence="5 9" id="KW-0539">Nucleus</keyword>